<evidence type="ECO:0000313" key="2">
    <source>
        <dbReference type="EMBL" id="AZG76700.1"/>
    </source>
</evidence>
<dbReference type="RefSeq" id="WP_124738469.1">
    <property type="nucleotide sequence ID" value="NZ_CP034086.1"/>
</dbReference>
<dbReference type="InterPro" id="IPR036691">
    <property type="entry name" value="Endo/exonu/phosph_ase_sf"/>
</dbReference>
<organism evidence="2 3">
    <name type="scientific">Methylocystis rosea</name>
    <dbReference type="NCBI Taxonomy" id="173366"/>
    <lineage>
        <taxon>Bacteria</taxon>
        <taxon>Pseudomonadati</taxon>
        <taxon>Pseudomonadota</taxon>
        <taxon>Alphaproteobacteria</taxon>
        <taxon>Hyphomicrobiales</taxon>
        <taxon>Methylocystaceae</taxon>
        <taxon>Methylocystis</taxon>
    </lineage>
</organism>
<sequence length="370" mass="40838">MRLASYNVENLFDRARAMNLKSLSQGKPILERFAELSTLLAQPSYSAADKTRMAKLVIELDLEKSDVGDFVILRRNRGGLIKRPKSGGVQIVASGRADWVGSLELRDEPVDEQAMRNTARVMRDIEADVLGVVEVESRPVLRDFNADVVAALGGEAFRHAMVIDGNDTRGIDVGLLTRQGFPIGVLRSHVDEMLDERNPIFSRDCAEFEVSSPSGARLLVMLNHFKSKGFGSQQSSNAKRRAQAKRVAEIYDERVAMGIKNIAIMGDFNDTPDSEPLRPLIEGTDLKDIFLHPKFDDGGFPGTYGSCAADNKIDFILLSPALFDRVTSGGAFRKGMWPGARAKRWEAYPEVGRKEDAASDHAAIWADIDL</sequence>
<keyword evidence="2" id="KW-0255">Endonuclease</keyword>
<keyword evidence="2" id="KW-0269">Exonuclease</keyword>
<dbReference type="Proteomes" id="UP000273982">
    <property type="component" value="Chromosome"/>
</dbReference>
<dbReference type="SUPFAM" id="SSF56219">
    <property type="entry name" value="DNase I-like"/>
    <property type="match status" value="1"/>
</dbReference>
<dbReference type="InterPro" id="IPR005135">
    <property type="entry name" value="Endo/exonuclease/phosphatase"/>
</dbReference>
<feature type="domain" description="Endonuclease/exonuclease/phosphatase" evidence="1">
    <location>
        <begin position="115"/>
        <end position="284"/>
    </location>
</feature>
<reference evidence="2 3" key="1">
    <citation type="submission" date="2018-11" db="EMBL/GenBank/DDBJ databases">
        <title>Genome squencing of methanotrophic bacteria isolated from alkaline groundwater in Korea.</title>
        <authorList>
            <person name="Nguyen L.N."/>
        </authorList>
    </citation>
    <scope>NUCLEOTIDE SEQUENCE [LARGE SCALE GENOMIC DNA]</scope>
    <source>
        <strain evidence="2 3">GW6</strain>
    </source>
</reference>
<dbReference type="EMBL" id="CP034086">
    <property type="protein sequence ID" value="AZG76700.1"/>
    <property type="molecule type" value="Genomic_DNA"/>
</dbReference>
<dbReference type="GO" id="GO:0004527">
    <property type="term" value="F:exonuclease activity"/>
    <property type="evidence" value="ECO:0007669"/>
    <property type="project" value="UniProtKB-KW"/>
</dbReference>
<dbReference type="GO" id="GO:0004519">
    <property type="term" value="F:endonuclease activity"/>
    <property type="evidence" value="ECO:0007669"/>
    <property type="project" value="UniProtKB-KW"/>
</dbReference>
<accession>A0A3G8M6F0</accession>
<dbReference type="KEGG" id="mros:EHO51_08170"/>
<protein>
    <submittedName>
        <fullName evidence="2">Endonuclease/exonuclease/phosphatase family protein</fullName>
    </submittedName>
</protein>
<proteinExistence type="predicted"/>
<dbReference type="PANTHER" id="PTHR42834:SF1">
    <property type="entry name" value="ENDONUCLEASE_EXONUCLEASE_PHOSPHATASE FAMILY PROTEIN (AFU_ORTHOLOGUE AFUA_3G09210)"/>
    <property type="match status" value="1"/>
</dbReference>
<dbReference type="AlphaFoldDB" id="A0A3G8M6F0"/>
<keyword evidence="2" id="KW-0540">Nuclease</keyword>
<gene>
    <name evidence="2" type="ORF">EHO51_08170</name>
</gene>
<keyword evidence="2" id="KW-0378">Hydrolase</keyword>
<name>A0A3G8M6F0_9HYPH</name>
<evidence type="ECO:0000259" key="1">
    <source>
        <dbReference type="Pfam" id="PF19580"/>
    </source>
</evidence>
<dbReference type="Gene3D" id="3.60.10.10">
    <property type="entry name" value="Endonuclease/exonuclease/phosphatase"/>
    <property type="match status" value="1"/>
</dbReference>
<dbReference type="Pfam" id="PF19580">
    <property type="entry name" value="Exo_endo_phos_3"/>
    <property type="match status" value="1"/>
</dbReference>
<dbReference type="PANTHER" id="PTHR42834">
    <property type="entry name" value="ENDONUCLEASE/EXONUCLEASE/PHOSPHATASE FAMILY PROTEIN (AFU_ORTHOLOGUE AFUA_3G09210)"/>
    <property type="match status" value="1"/>
</dbReference>
<evidence type="ECO:0000313" key="3">
    <source>
        <dbReference type="Proteomes" id="UP000273982"/>
    </source>
</evidence>